<comment type="caution">
    <text evidence="15">The sequence shown here is derived from an EMBL/GenBank/DDBJ whole genome shotgun (WGS) entry which is preliminary data.</text>
</comment>
<dbReference type="Gene3D" id="3.40.50.150">
    <property type="entry name" value="Vaccinia Virus protein VP39"/>
    <property type="match status" value="1"/>
</dbReference>
<dbReference type="Proteomes" id="UP000682733">
    <property type="component" value="Unassembled WGS sequence"/>
</dbReference>
<evidence type="ECO:0000256" key="11">
    <source>
        <dbReference type="ARBA" id="ARBA00029750"/>
    </source>
</evidence>
<dbReference type="SUPFAM" id="SSF54928">
    <property type="entry name" value="RNA-binding domain, RBD"/>
    <property type="match status" value="1"/>
</dbReference>
<evidence type="ECO:0000256" key="13">
    <source>
        <dbReference type="ARBA" id="ARBA00049250"/>
    </source>
</evidence>
<evidence type="ECO:0000256" key="6">
    <source>
        <dbReference type="ARBA" id="ARBA00018045"/>
    </source>
</evidence>
<evidence type="ECO:0000256" key="12">
    <source>
        <dbReference type="ARBA" id="ARBA00030847"/>
    </source>
</evidence>
<evidence type="ECO:0000256" key="5">
    <source>
        <dbReference type="ARBA" id="ARBA00012779"/>
    </source>
</evidence>
<evidence type="ECO:0000256" key="7">
    <source>
        <dbReference type="ARBA" id="ARBA00022603"/>
    </source>
</evidence>
<reference evidence="15" key="1">
    <citation type="submission" date="2021-02" db="EMBL/GenBank/DDBJ databases">
        <authorList>
            <person name="Nowell W R."/>
        </authorList>
    </citation>
    <scope>NUCLEOTIDE SEQUENCE</scope>
</reference>
<evidence type="ECO:0000256" key="2">
    <source>
        <dbReference type="ARBA" id="ARBA00004797"/>
    </source>
</evidence>
<dbReference type="EMBL" id="CAJNOK010008910">
    <property type="protein sequence ID" value="CAF1075985.1"/>
    <property type="molecule type" value="Genomic_DNA"/>
</dbReference>
<name>A0A8S2K8C2_9BILA</name>
<dbReference type="GO" id="GO:0031591">
    <property type="term" value="P:wybutosine biosynthetic process"/>
    <property type="evidence" value="ECO:0007669"/>
    <property type="project" value="TreeGrafter"/>
</dbReference>
<evidence type="ECO:0000313" key="15">
    <source>
        <dbReference type="EMBL" id="CAF3839720.1"/>
    </source>
</evidence>
<dbReference type="InterPro" id="IPR007213">
    <property type="entry name" value="Ppm1/Ppm2/Tcmp"/>
</dbReference>
<keyword evidence="7" id="KW-0489">Methyltransferase</keyword>
<dbReference type="GO" id="GO:0008175">
    <property type="term" value="F:tRNA methyltransferase activity"/>
    <property type="evidence" value="ECO:0007669"/>
    <property type="project" value="TreeGrafter"/>
</dbReference>
<dbReference type="Proteomes" id="UP000677228">
    <property type="component" value="Unassembled WGS sequence"/>
</dbReference>
<comment type="similarity">
    <text evidence="3">Belongs to the methyltransferase superfamily. LCMT family.</text>
</comment>
<dbReference type="SUPFAM" id="SSF53335">
    <property type="entry name" value="S-adenosyl-L-methionine-dependent methyltransferases"/>
    <property type="match status" value="1"/>
</dbReference>
<dbReference type="PANTHER" id="PTHR46529:SF1">
    <property type="entry name" value="TRNA WYBUTOSINE-SYNTHESIZING PROTEIN 4"/>
    <property type="match status" value="1"/>
</dbReference>
<evidence type="ECO:0000256" key="1">
    <source>
        <dbReference type="ARBA" id="ARBA00001806"/>
    </source>
</evidence>
<comment type="catalytic activity">
    <reaction evidence="1">
        <text>7-[(3S)-3-amino-3-carboxypropyl]wyosine(37) in tRNA(Phe) + S-adenosyl-L-methionine = 7-[(3S)-(3-amino-3-methoxycarbonyl)propyl]wyosine(37) in tRNA(Phe) + S-adenosyl-L-homocysteine</text>
        <dbReference type="Rhea" id="RHEA:36903"/>
        <dbReference type="Rhea" id="RHEA-COMP:10379"/>
        <dbReference type="Rhea" id="RHEA-COMP:11844"/>
        <dbReference type="ChEBI" id="CHEBI:57856"/>
        <dbReference type="ChEBI" id="CHEBI:59789"/>
        <dbReference type="ChEBI" id="CHEBI:73543"/>
        <dbReference type="ChEBI" id="CHEBI:74275"/>
        <dbReference type="EC" id="2.1.1.290"/>
    </reaction>
</comment>
<evidence type="ECO:0000256" key="4">
    <source>
        <dbReference type="ARBA" id="ARBA00012155"/>
    </source>
</evidence>
<evidence type="ECO:0000256" key="9">
    <source>
        <dbReference type="ARBA" id="ARBA00022691"/>
    </source>
</evidence>
<dbReference type="EMBL" id="CAJOBA010008926">
    <property type="protein sequence ID" value="CAF3839720.1"/>
    <property type="molecule type" value="Genomic_DNA"/>
</dbReference>
<evidence type="ECO:0000256" key="3">
    <source>
        <dbReference type="ARBA" id="ARBA00010703"/>
    </source>
</evidence>
<organism evidence="15 16">
    <name type="scientific">Didymodactylos carnosus</name>
    <dbReference type="NCBI Taxonomy" id="1234261"/>
    <lineage>
        <taxon>Eukaryota</taxon>
        <taxon>Metazoa</taxon>
        <taxon>Spiralia</taxon>
        <taxon>Gnathifera</taxon>
        <taxon>Rotifera</taxon>
        <taxon>Eurotatoria</taxon>
        <taxon>Bdelloidea</taxon>
        <taxon>Philodinida</taxon>
        <taxon>Philodinidae</taxon>
        <taxon>Didymodactylos</taxon>
    </lineage>
</organism>
<dbReference type="SUPFAM" id="SSF117281">
    <property type="entry name" value="Kelch motif"/>
    <property type="match status" value="1"/>
</dbReference>
<dbReference type="Pfam" id="PF04072">
    <property type="entry name" value="LCM"/>
    <property type="match status" value="1"/>
</dbReference>
<dbReference type="PANTHER" id="PTHR46529">
    <property type="entry name" value="TRNA WYBUTOSINE-SYNTHESIZING PROTEIN 4"/>
    <property type="match status" value="1"/>
</dbReference>
<dbReference type="Pfam" id="PF24681">
    <property type="entry name" value="Kelch_KLHDC2_KLHL20_DRC7"/>
    <property type="match status" value="1"/>
</dbReference>
<keyword evidence="10" id="KW-0819">tRNA processing</keyword>
<evidence type="ECO:0000256" key="8">
    <source>
        <dbReference type="ARBA" id="ARBA00022679"/>
    </source>
</evidence>
<dbReference type="InterPro" id="IPR029063">
    <property type="entry name" value="SAM-dependent_MTases_sf"/>
</dbReference>
<proteinExistence type="inferred from homology"/>
<evidence type="ECO:0000256" key="10">
    <source>
        <dbReference type="ARBA" id="ARBA00022694"/>
    </source>
</evidence>
<gene>
    <name evidence="14" type="ORF">OVA965_LOCUS18129</name>
    <name evidence="15" type="ORF">TMI583_LOCUS18141</name>
</gene>
<sequence>MSNLQGSQEEYLEHCNIPLPPKQKYAPFDCPVAKTLQISPQRSIPDDYLRDVFNRFGNLIDVSMHGPRTAYATYADVKSANRACEQLNDLMEEAFRINQRKSRKAKNDVAVQGTNDSSVLSKVSMVKLGYFDDPYIGEFVEKDVRRSPSINRGYYIRMKALEYALNTFYSIYDQQDVQIVNLGAGFDSTWFRLSDERKTRTYFVDIDFPDVMKRKLSLIAARPKLNDIFESHQETYSVLDNFAITNGRYALIGVDIRDSMTLNTLLHSVHVNDLKPTLCISEVVLTYMGMRSCNRVIQWIQEVFQECILCTYEQVIPDDGFGQVMVGHFSKLGSPLKCIHTYPSAESHVERYTQLGFDLSICINMHSFNLYHLPSTEHSRISSLELFDETEEWQSKCAHYILLFGIRSSTANKWLEIISDDCQKHIVHALKTNLTSTTLARKLDHPTVLTFEPYKLTSNGKYAQRFGHQSLLIDRDIWTIGGFGAIDGRHRRLKTIELLNIDNGITQRLDNHKLDECVFHTCHIYPATRQILCFYGRTNPRLLNSCIKFDIDSSLTSPLSNENSVESVGRWRHCSCYVEETDIIVIFGGKLSVTQSTNETICFTRDGKMIRQEFSSSQNSVPSARHSSRMCSYKHYAVLSGGLLENELPTNEIWLFDTKQMQWTLFQTDLSTIVPRYSHSAHIIGDMMLLLGGMNAHRRYPPGLCKINLCDGNVIEYEIPVSTGIHYSLTHYP</sequence>
<dbReference type="GO" id="GO:0030488">
    <property type="term" value="P:tRNA methylation"/>
    <property type="evidence" value="ECO:0007669"/>
    <property type="project" value="TreeGrafter"/>
</dbReference>
<dbReference type="InterPro" id="IPR015915">
    <property type="entry name" value="Kelch-typ_b-propeller"/>
</dbReference>
<dbReference type="InterPro" id="IPR035979">
    <property type="entry name" value="RBD_domain_sf"/>
</dbReference>
<comment type="pathway">
    <text evidence="2">tRNA modification; wybutosine-tRNA(Phe) biosynthesis.</text>
</comment>
<dbReference type="AlphaFoldDB" id="A0A8S2K8C2"/>
<keyword evidence="8" id="KW-0808">Transferase</keyword>
<dbReference type="EC" id="2.1.1.290" evidence="5"/>
<accession>A0A8S2K8C2</accession>
<dbReference type="GO" id="GO:0003676">
    <property type="term" value="F:nucleic acid binding"/>
    <property type="evidence" value="ECO:0007669"/>
    <property type="project" value="InterPro"/>
</dbReference>
<dbReference type="EC" id="2.3.1.231" evidence="4"/>
<protein>
    <recommendedName>
        <fullName evidence="6">tRNA wybutosine-synthesizing protein 4</fullName>
        <ecNumber evidence="5">2.1.1.290</ecNumber>
        <ecNumber evidence="4">2.3.1.231</ecNumber>
    </recommendedName>
    <alternativeName>
        <fullName evidence="12">tRNA(Phe) (7-(3-amino-3-(methoxycarbonyl)propyl)wyosine(37)-N)-methoxycarbonyltransferase</fullName>
    </alternativeName>
    <alternativeName>
        <fullName evidence="11">tRNA(Phe) (7-(3-amino-3-carboxypropyl)wyosine(37)-O)-methyltransferase</fullName>
    </alternativeName>
</protein>
<dbReference type="Gene3D" id="2.120.10.80">
    <property type="entry name" value="Kelch-type beta propeller"/>
    <property type="match status" value="1"/>
</dbReference>
<evidence type="ECO:0000313" key="16">
    <source>
        <dbReference type="Proteomes" id="UP000682733"/>
    </source>
</evidence>
<evidence type="ECO:0000313" key="14">
    <source>
        <dbReference type="EMBL" id="CAF1075985.1"/>
    </source>
</evidence>
<comment type="catalytic activity">
    <reaction evidence="13">
        <text>7-[(3S)-(3-amino-3-methoxycarbonyl)propyl]wyosine(37) in tRNA(Phe) + S-adenosyl-L-methionine + CO2 = wybutosine(37) in tRNA(Phe) + S-adenosyl-L-homocysteine + 2 H(+)</text>
        <dbReference type="Rhea" id="RHEA:37119"/>
        <dbReference type="Rhea" id="RHEA-COMP:11844"/>
        <dbReference type="Rhea" id="RHEA-COMP:11847"/>
        <dbReference type="ChEBI" id="CHEBI:15378"/>
        <dbReference type="ChEBI" id="CHEBI:16526"/>
        <dbReference type="ChEBI" id="CHEBI:57856"/>
        <dbReference type="ChEBI" id="CHEBI:59789"/>
        <dbReference type="ChEBI" id="CHEBI:73544"/>
        <dbReference type="ChEBI" id="CHEBI:74275"/>
        <dbReference type="EC" id="2.3.1.231"/>
    </reaction>
</comment>
<keyword evidence="9" id="KW-0949">S-adenosyl-L-methionine</keyword>